<organism evidence="2 3">
    <name type="scientific">Caerostris darwini</name>
    <dbReference type="NCBI Taxonomy" id="1538125"/>
    <lineage>
        <taxon>Eukaryota</taxon>
        <taxon>Metazoa</taxon>
        <taxon>Ecdysozoa</taxon>
        <taxon>Arthropoda</taxon>
        <taxon>Chelicerata</taxon>
        <taxon>Arachnida</taxon>
        <taxon>Araneae</taxon>
        <taxon>Araneomorphae</taxon>
        <taxon>Entelegynae</taxon>
        <taxon>Araneoidea</taxon>
        <taxon>Araneidae</taxon>
        <taxon>Caerostris</taxon>
    </lineage>
</organism>
<gene>
    <name evidence="2" type="ORF">CDAR_283561</name>
</gene>
<dbReference type="AlphaFoldDB" id="A0AAV4PC63"/>
<dbReference type="Proteomes" id="UP001054837">
    <property type="component" value="Unassembled WGS sequence"/>
</dbReference>
<comment type="caution">
    <text evidence="2">The sequence shown here is derived from an EMBL/GenBank/DDBJ whole genome shotgun (WGS) entry which is preliminary data.</text>
</comment>
<keyword evidence="3" id="KW-1185">Reference proteome</keyword>
<sequence>MERFSRHPAPHVWAVSRDRRRTRGTLRTHYSPILTHPPHPRSEKSRTPNIVCSAVVGSEGIVQMESITRAGISHVGGDRSGEKQKEKKKHLTNYACCDDIGSEITQ</sequence>
<dbReference type="EMBL" id="BPLQ01002510">
    <property type="protein sequence ID" value="GIX93588.1"/>
    <property type="molecule type" value="Genomic_DNA"/>
</dbReference>
<reference evidence="2 3" key="1">
    <citation type="submission" date="2021-06" db="EMBL/GenBank/DDBJ databases">
        <title>Caerostris darwini draft genome.</title>
        <authorList>
            <person name="Kono N."/>
            <person name="Arakawa K."/>
        </authorList>
    </citation>
    <scope>NUCLEOTIDE SEQUENCE [LARGE SCALE GENOMIC DNA]</scope>
</reference>
<proteinExistence type="predicted"/>
<accession>A0AAV4PC63</accession>
<protein>
    <submittedName>
        <fullName evidence="2">Uncharacterized protein</fullName>
    </submittedName>
</protein>
<evidence type="ECO:0000313" key="2">
    <source>
        <dbReference type="EMBL" id="GIX93588.1"/>
    </source>
</evidence>
<evidence type="ECO:0000313" key="3">
    <source>
        <dbReference type="Proteomes" id="UP001054837"/>
    </source>
</evidence>
<evidence type="ECO:0000256" key="1">
    <source>
        <dbReference type="SAM" id="MobiDB-lite"/>
    </source>
</evidence>
<feature type="region of interest" description="Disordered" evidence="1">
    <location>
        <begin position="1"/>
        <end position="49"/>
    </location>
</feature>
<name>A0AAV4PC63_9ARAC</name>